<dbReference type="AlphaFoldDB" id="A0AAF0ZLK3"/>
<organism evidence="2 3">
    <name type="scientific">Solanum verrucosum</name>
    <dbReference type="NCBI Taxonomy" id="315347"/>
    <lineage>
        <taxon>Eukaryota</taxon>
        <taxon>Viridiplantae</taxon>
        <taxon>Streptophyta</taxon>
        <taxon>Embryophyta</taxon>
        <taxon>Tracheophyta</taxon>
        <taxon>Spermatophyta</taxon>
        <taxon>Magnoliopsida</taxon>
        <taxon>eudicotyledons</taxon>
        <taxon>Gunneridae</taxon>
        <taxon>Pentapetalae</taxon>
        <taxon>asterids</taxon>
        <taxon>lamiids</taxon>
        <taxon>Solanales</taxon>
        <taxon>Solanaceae</taxon>
        <taxon>Solanoideae</taxon>
        <taxon>Solaneae</taxon>
        <taxon>Solanum</taxon>
    </lineage>
</organism>
<proteinExistence type="predicted"/>
<dbReference type="Pfam" id="PF14111">
    <property type="entry name" value="DUF4283"/>
    <property type="match status" value="1"/>
</dbReference>
<dbReference type="Proteomes" id="UP001234989">
    <property type="component" value="Chromosome 8"/>
</dbReference>
<feature type="domain" description="DUF4283" evidence="1">
    <location>
        <begin position="44"/>
        <end position="131"/>
    </location>
</feature>
<reference evidence="2" key="1">
    <citation type="submission" date="2023-08" db="EMBL/GenBank/DDBJ databases">
        <title>A de novo genome assembly of Solanum verrucosum Schlechtendal, a Mexican diploid species geographically isolated from the other diploid A-genome species in potato relatives.</title>
        <authorList>
            <person name="Hosaka K."/>
        </authorList>
    </citation>
    <scope>NUCLEOTIDE SEQUENCE</scope>
    <source>
        <tissue evidence="2">Young leaves</tissue>
    </source>
</reference>
<evidence type="ECO:0000313" key="2">
    <source>
        <dbReference type="EMBL" id="WMV42153.1"/>
    </source>
</evidence>
<sequence length="249" mass="29143">MTYANAIKPRNSQHKSISMKQVAYLHGEPKIVWEEEEVEPMIINEDLQFAVIGKFSYEWPEIQELRRLIPKQCELKEDVNNGLLSNRYVLIRSTLLEDYVTLLSKPQFYITQNYWSYPMRTLKWDPMFDPVEETSIAIAWISFPALPPNFFGKEAIFSLASAVGKPLQVDMAIQNKTRPSCARVQVEVDLMGDFPIRINMGVRRKTGEVVEKWVAIKYDYVSKYCKTYKLQGHNEKEWFIIHPDLYPKP</sequence>
<protein>
    <recommendedName>
        <fullName evidence="1">DUF4283 domain-containing protein</fullName>
    </recommendedName>
</protein>
<accession>A0AAF0ZLK3</accession>
<dbReference type="EMBL" id="CP133619">
    <property type="protein sequence ID" value="WMV42153.1"/>
    <property type="molecule type" value="Genomic_DNA"/>
</dbReference>
<evidence type="ECO:0000313" key="3">
    <source>
        <dbReference type="Proteomes" id="UP001234989"/>
    </source>
</evidence>
<evidence type="ECO:0000259" key="1">
    <source>
        <dbReference type="Pfam" id="PF14111"/>
    </source>
</evidence>
<gene>
    <name evidence="2" type="ORF">MTR67_035538</name>
</gene>
<name>A0AAF0ZLK3_SOLVR</name>
<dbReference type="InterPro" id="IPR025558">
    <property type="entry name" value="DUF4283"/>
</dbReference>
<dbReference type="InterPro" id="IPR040256">
    <property type="entry name" value="At4g02000-like"/>
</dbReference>
<keyword evidence="3" id="KW-1185">Reference proteome</keyword>
<dbReference type="PANTHER" id="PTHR31286">
    <property type="entry name" value="GLYCINE-RICH CELL WALL STRUCTURAL PROTEIN 1.8-LIKE"/>
    <property type="match status" value="1"/>
</dbReference>
<dbReference type="PANTHER" id="PTHR31286:SF179">
    <property type="entry name" value="RNASE H TYPE-1 DOMAIN-CONTAINING PROTEIN"/>
    <property type="match status" value="1"/>
</dbReference>